<feature type="chain" id="PRO_5021023914" description="Sensor domain-containing protein" evidence="2">
    <location>
        <begin position="26"/>
        <end position="271"/>
    </location>
</feature>
<dbReference type="Proteomes" id="UP000305233">
    <property type="component" value="Unassembled WGS sequence"/>
</dbReference>
<evidence type="ECO:0000256" key="2">
    <source>
        <dbReference type="SAM" id="SignalP"/>
    </source>
</evidence>
<proteinExistence type="predicted"/>
<reference evidence="3 4" key="1">
    <citation type="submission" date="2019-04" db="EMBL/GenBank/DDBJ databases">
        <authorList>
            <person name="Liu Q."/>
            <person name="Xin Y.-H."/>
        </authorList>
    </citation>
    <scope>NUCLEOTIDE SEQUENCE [LARGE SCALE GENOMIC DNA]</scope>
    <source>
        <strain evidence="3 4">AM23</strain>
    </source>
</reference>
<evidence type="ECO:0008006" key="5">
    <source>
        <dbReference type="Google" id="ProtNLM"/>
    </source>
</evidence>
<dbReference type="AlphaFoldDB" id="A0A4S5EA68"/>
<organism evidence="3 4">
    <name type="scientific">Arthrobacter echini</name>
    <dbReference type="NCBI Taxonomy" id="1529066"/>
    <lineage>
        <taxon>Bacteria</taxon>
        <taxon>Bacillati</taxon>
        <taxon>Actinomycetota</taxon>
        <taxon>Actinomycetes</taxon>
        <taxon>Micrococcales</taxon>
        <taxon>Micrococcaceae</taxon>
        <taxon>Arthrobacter</taxon>
    </lineage>
</organism>
<dbReference type="PROSITE" id="PS51257">
    <property type="entry name" value="PROKAR_LIPOPROTEIN"/>
    <property type="match status" value="1"/>
</dbReference>
<dbReference type="RefSeq" id="WP_136452680.1">
    <property type="nucleotide sequence ID" value="NZ_SSWH01000001.1"/>
</dbReference>
<protein>
    <recommendedName>
        <fullName evidence="5">Sensor domain-containing protein</fullName>
    </recommendedName>
</protein>
<sequence>MPRSTPLVGLALAVLLALSACSSSGDDTSTEPAPAGASTAPAADAANSEPAADATSASPATDTASATAAPTQGDGAGTYSSAELTAILETVQLPEGSAVQVLPTDELEQSMGLAREFLSSVEITPEECNVFVENSLESPEGAGYAAGVVDADGDAIQTIISVASSSDKAFTEDRIQASSDALDACSSFSIEAQGITIDQEVQRLETTTEADRSFGTLTSQSVEGAQQQTMTVLGVSGDLAVTAVRTGLGSVPEGSQGELEDLIDATLAAAR</sequence>
<comment type="caution">
    <text evidence="3">The sequence shown here is derived from an EMBL/GenBank/DDBJ whole genome shotgun (WGS) entry which is preliminary data.</text>
</comment>
<evidence type="ECO:0000313" key="3">
    <source>
        <dbReference type="EMBL" id="THJ68578.1"/>
    </source>
</evidence>
<accession>A0A4S5EA68</accession>
<keyword evidence="4" id="KW-1185">Reference proteome</keyword>
<feature type="region of interest" description="Disordered" evidence="1">
    <location>
        <begin position="23"/>
        <end position="77"/>
    </location>
</feature>
<evidence type="ECO:0000313" key="4">
    <source>
        <dbReference type="Proteomes" id="UP000305233"/>
    </source>
</evidence>
<name>A0A4S5EA68_9MICC</name>
<keyword evidence="2" id="KW-0732">Signal</keyword>
<dbReference type="EMBL" id="SSWH01000001">
    <property type="protein sequence ID" value="THJ68578.1"/>
    <property type="molecule type" value="Genomic_DNA"/>
</dbReference>
<evidence type="ECO:0000256" key="1">
    <source>
        <dbReference type="SAM" id="MobiDB-lite"/>
    </source>
</evidence>
<dbReference type="OrthoDB" id="4948455at2"/>
<feature type="signal peptide" evidence="2">
    <location>
        <begin position="1"/>
        <end position="25"/>
    </location>
</feature>
<feature type="compositionally biased region" description="Low complexity" evidence="1">
    <location>
        <begin position="23"/>
        <end position="71"/>
    </location>
</feature>
<gene>
    <name evidence="3" type="ORF">E8P82_01310</name>
</gene>